<evidence type="ECO:0000256" key="1">
    <source>
        <dbReference type="SAM" id="MobiDB-lite"/>
    </source>
</evidence>
<name>A0A194SBC9_RHOGW</name>
<feature type="region of interest" description="Disordered" evidence="1">
    <location>
        <begin position="76"/>
        <end position="171"/>
    </location>
</feature>
<evidence type="ECO:0000313" key="3">
    <source>
        <dbReference type="Proteomes" id="UP000053890"/>
    </source>
</evidence>
<accession>A0A194SBC9</accession>
<evidence type="ECO:0000313" key="2">
    <source>
        <dbReference type="EMBL" id="KPV78028.1"/>
    </source>
</evidence>
<feature type="compositionally biased region" description="Basic and acidic residues" evidence="1">
    <location>
        <begin position="142"/>
        <end position="152"/>
    </location>
</feature>
<dbReference type="EMBL" id="KQ474073">
    <property type="protein sequence ID" value="KPV78028.1"/>
    <property type="molecule type" value="Genomic_DNA"/>
</dbReference>
<reference evidence="2 3" key="1">
    <citation type="journal article" date="2015" name="Front. Microbiol.">
        <title>Genome sequence of the plant growth promoting endophytic yeast Rhodotorula graminis WP1.</title>
        <authorList>
            <person name="Firrincieli A."/>
            <person name="Otillar R."/>
            <person name="Salamov A."/>
            <person name="Schmutz J."/>
            <person name="Khan Z."/>
            <person name="Redman R.S."/>
            <person name="Fleck N.D."/>
            <person name="Lindquist E."/>
            <person name="Grigoriev I.V."/>
            <person name="Doty S.L."/>
        </authorList>
    </citation>
    <scope>NUCLEOTIDE SEQUENCE [LARGE SCALE GENOMIC DNA]</scope>
    <source>
        <strain evidence="2 3">WP1</strain>
    </source>
</reference>
<dbReference type="Proteomes" id="UP000053890">
    <property type="component" value="Unassembled WGS sequence"/>
</dbReference>
<sequence>HTVQHSIARLHLPLPPREIYRDGEHVVSSRPRERIDQVVPRRLRQYVLQPHQLVFLPLLVHRAIRRVVPAHAAAQVRRHARRRREAAEPAAHAAAKRRRAAVAKARADGQWRRRTGRERGRARGRVARVERRTLRRTVGHARPADRARAADGRHRRRRRAREGEVGRTEEL</sequence>
<protein>
    <submittedName>
        <fullName evidence="2">Uncharacterized protein</fullName>
    </submittedName>
</protein>
<organism evidence="2 3">
    <name type="scientific">Rhodotorula graminis (strain WP1)</name>
    <dbReference type="NCBI Taxonomy" id="578459"/>
    <lineage>
        <taxon>Eukaryota</taxon>
        <taxon>Fungi</taxon>
        <taxon>Dikarya</taxon>
        <taxon>Basidiomycota</taxon>
        <taxon>Pucciniomycotina</taxon>
        <taxon>Microbotryomycetes</taxon>
        <taxon>Sporidiobolales</taxon>
        <taxon>Sporidiobolaceae</taxon>
        <taxon>Rhodotorula</taxon>
    </lineage>
</organism>
<feature type="non-terminal residue" evidence="2">
    <location>
        <position position="1"/>
    </location>
</feature>
<feature type="compositionally biased region" description="Basic and acidic residues" evidence="1">
    <location>
        <begin position="105"/>
        <end position="132"/>
    </location>
</feature>
<keyword evidence="3" id="KW-1185">Reference proteome</keyword>
<proteinExistence type="predicted"/>
<feature type="compositionally biased region" description="Basic and acidic residues" evidence="1">
    <location>
        <begin position="161"/>
        <end position="171"/>
    </location>
</feature>
<dbReference type="RefSeq" id="XP_018274077.1">
    <property type="nucleotide sequence ID" value="XM_018418791.1"/>
</dbReference>
<dbReference type="GeneID" id="28979238"/>
<gene>
    <name evidence="2" type="ORF">RHOBADRAFT_65845</name>
</gene>
<dbReference type="AlphaFoldDB" id="A0A194SBC9"/>
<feature type="non-terminal residue" evidence="2">
    <location>
        <position position="171"/>
    </location>
</feature>